<organism evidence="2 3">
    <name type="scientific">Suillus luteus UH-Slu-Lm8-n1</name>
    <dbReference type="NCBI Taxonomy" id="930992"/>
    <lineage>
        <taxon>Eukaryota</taxon>
        <taxon>Fungi</taxon>
        <taxon>Dikarya</taxon>
        <taxon>Basidiomycota</taxon>
        <taxon>Agaricomycotina</taxon>
        <taxon>Agaricomycetes</taxon>
        <taxon>Agaricomycetidae</taxon>
        <taxon>Boletales</taxon>
        <taxon>Suillineae</taxon>
        <taxon>Suillaceae</taxon>
        <taxon>Suillus</taxon>
    </lineage>
</organism>
<keyword evidence="3" id="KW-1185">Reference proteome</keyword>
<dbReference type="AlphaFoldDB" id="A0A0D0AAM1"/>
<feature type="compositionally biased region" description="Low complexity" evidence="1">
    <location>
        <begin position="512"/>
        <end position="526"/>
    </location>
</feature>
<feature type="compositionally biased region" description="Polar residues" evidence="1">
    <location>
        <begin position="204"/>
        <end position="228"/>
    </location>
</feature>
<name>A0A0D0AAM1_9AGAM</name>
<proteinExistence type="predicted"/>
<reference evidence="3" key="2">
    <citation type="submission" date="2015-01" db="EMBL/GenBank/DDBJ databases">
        <title>Evolutionary Origins and Diversification of the Mycorrhizal Mutualists.</title>
        <authorList>
            <consortium name="DOE Joint Genome Institute"/>
            <consortium name="Mycorrhizal Genomics Consortium"/>
            <person name="Kohler A."/>
            <person name="Kuo A."/>
            <person name="Nagy L.G."/>
            <person name="Floudas D."/>
            <person name="Copeland A."/>
            <person name="Barry K.W."/>
            <person name="Cichocki N."/>
            <person name="Veneault-Fourrey C."/>
            <person name="LaButti K."/>
            <person name="Lindquist E.A."/>
            <person name="Lipzen A."/>
            <person name="Lundell T."/>
            <person name="Morin E."/>
            <person name="Murat C."/>
            <person name="Riley R."/>
            <person name="Ohm R."/>
            <person name="Sun H."/>
            <person name="Tunlid A."/>
            <person name="Henrissat B."/>
            <person name="Grigoriev I.V."/>
            <person name="Hibbett D.S."/>
            <person name="Martin F."/>
        </authorList>
    </citation>
    <scope>NUCLEOTIDE SEQUENCE [LARGE SCALE GENOMIC DNA]</scope>
    <source>
        <strain evidence="3">UH-Slu-Lm8-n1</strain>
    </source>
</reference>
<dbReference type="HOGENOM" id="CLU_489311_0_0_1"/>
<dbReference type="Proteomes" id="UP000054485">
    <property type="component" value="Unassembled WGS sequence"/>
</dbReference>
<dbReference type="InParanoid" id="A0A0D0AAM1"/>
<feature type="compositionally biased region" description="Polar residues" evidence="1">
    <location>
        <begin position="164"/>
        <end position="173"/>
    </location>
</feature>
<feature type="compositionally biased region" description="Polar residues" evidence="1">
    <location>
        <begin position="540"/>
        <end position="557"/>
    </location>
</feature>
<gene>
    <name evidence="2" type="ORF">CY34DRAFT_799468</name>
</gene>
<feature type="region of interest" description="Disordered" evidence="1">
    <location>
        <begin position="152"/>
        <end position="173"/>
    </location>
</feature>
<reference evidence="2 3" key="1">
    <citation type="submission" date="2014-04" db="EMBL/GenBank/DDBJ databases">
        <authorList>
            <consortium name="DOE Joint Genome Institute"/>
            <person name="Kuo A."/>
            <person name="Ruytinx J."/>
            <person name="Rineau F."/>
            <person name="Colpaert J."/>
            <person name="Kohler A."/>
            <person name="Nagy L.G."/>
            <person name="Floudas D."/>
            <person name="Copeland A."/>
            <person name="Barry K.W."/>
            <person name="Cichocki N."/>
            <person name="Veneault-Fourrey C."/>
            <person name="LaButti K."/>
            <person name="Lindquist E.A."/>
            <person name="Lipzen A."/>
            <person name="Lundell T."/>
            <person name="Morin E."/>
            <person name="Murat C."/>
            <person name="Sun H."/>
            <person name="Tunlid A."/>
            <person name="Henrissat B."/>
            <person name="Grigoriev I.V."/>
            <person name="Hibbett D.S."/>
            <person name="Martin F."/>
            <person name="Nordberg H.P."/>
            <person name="Cantor M.N."/>
            <person name="Hua S.X."/>
        </authorList>
    </citation>
    <scope>NUCLEOTIDE SEQUENCE [LARGE SCALE GENOMIC DNA]</scope>
    <source>
        <strain evidence="2 3">UH-Slu-Lm8-n1</strain>
    </source>
</reference>
<feature type="region of interest" description="Disordered" evidence="1">
    <location>
        <begin position="204"/>
        <end position="233"/>
    </location>
</feature>
<feature type="region of interest" description="Disordered" evidence="1">
    <location>
        <begin position="496"/>
        <end position="557"/>
    </location>
</feature>
<evidence type="ECO:0000313" key="3">
    <source>
        <dbReference type="Proteomes" id="UP000054485"/>
    </source>
</evidence>
<feature type="compositionally biased region" description="Basic and acidic residues" evidence="1">
    <location>
        <begin position="152"/>
        <end position="163"/>
    </location>
</feature>
<feature type="region of interest" description="Disordered" evidence="1">
    <location>
        <begin position="43"/>
        <end position="87"/>
    </location>
</feature>
<dbReference type="EMBL" id="KN835148">
    <property type="protein sequence ID" value="KIK47310.1"/>
    <property type="molecule type" value="Genomic_DNA"/>
</dbReference>
<feature type="compositionally biased region" description="Polar residues" evidence="1">
    <location>
        <begin position="43"/>
        <end position="53"/>
    </location>
</feature>
<feature type="compositionally biased region" description="Low complexity" evidence="1">
    <location>
        <begin position="58"/>
        <end position="68"/>
    </location>
</feature>
<dbReference type="OrthoDB" id="2687156at2759"/>
<accession>A0A0D0AAM1</accession>
<evidence type="ECO:0000313" key="2">
    <source>
        <dbReference type="EMBL" id="KIK47310.1"/>
    </source>
</evidence>
<evidence type="ECO:0000256" key="1">
    <source>
        <dbReference type="SAM" id="MobiDB-lite"/>
    </source>
</evidence>
<protein>
    <submittedName>
        <fullName evidence="2">Uncharacterized protein</fullName>
    </submittedName>
</protein>
<sequence>MVNKRRRSILEDEADDLDGTHHTIAPCRDTIFASCIVSSASNNNGTVATSSQPRVLDDLTTTSSLSSSPPQKKLKHKSATRCGSNAELSTSVKQATVRCRATRVSVPDTSLRSATGISHRMSARLAKKIHPFIVTKSRDIYPYLASKDSLDSAEPLREEHDGTRNSTLPASTLKKNIGPARNISLADEAALMEEWANLRMSQGTLLSSTSPSRDRTPQLSSNRGSQEPCNDAEIPSGEVAVLNTPHPVLANNHIEHTYPRPSVSLSDQVAEPLPDTPAINESPFTSPLPQAEGLALHNSLSDCDLRYPSSSPENIHPAIEDVAPSQSINEGTTETIAQAPHIFVTGSLEVVDQPIQLLATDSEIVSLHPSKSPILPELDILPEATILTSPAAPVKPEDSSARASPSADIQLVVSSQADIEDVVLGFHMLDLHEVLSPWVPVSPTAPSIYVPPAVQHLITAMNRQLEIECQARKRAEELYLDEMRKRIKMEKVVDRLQRERGQTPEQEASQQRPSLHASSRAASAHASPDEAGQQDGETKPASTDTAYPNITTEGSCA</sequence>